<reference evidence="1 2" key="1">
    <citation type="journal article" date="2015" name="Nat. Commun.">
        <title>Lucilia cuprina genome unlocks parasitic fly biology to underpin future interventions.</title>
        <authorList>
            <person name="Anstead C.A."/>
            <person name="Korhonen P.K."/>
            <person name="Young N.D."/>
            <person name="Hall R.S."/>
            <person name="Jex A.R."/>
            <person name="Murali S.C."/>
            <person name="Hughes D.S."/>
            <person name="Lee S.F."/>
            <person name="Perry T."/>
            <person name="Stroehlein A.J."/>
            <person name="Ansell B.R."/>
            <person name="Breugelmans B."/>
            <person name="Hofmann A."/>
            <person name="Qu J."/>
            <person name="Dugan S."/>
            <person name="Lee S.L."/>
            <person name="Chao H."/>
            <person name="Dinh H."/>
            <person name="Han Y."/>
            <person name="Doddapaneni H.V."/>
            <person name="Worley K.C."/>
            <person name="Muzny D.M."/>
            <person name="Ioannidis P."/>
            <person name="Waterhouse R.M."/>
            <person name="Zdobnov E.M."/>
            <person name="James P.J."/>
            <person name="Bagnall N.H."/>
            <person name="Kotze A.C."/>
            <person name="Gibbs R.A."/>
            <person name="Richards S."/>
            <person name="Batterham P."/>
            <person name="Gasser R.B."/>
        </authorList>
    </citation>
    <scope>NUCLEOTIDE SEQUENCE [LARGE SCALE GENOMIC DNA]</scope>
    <source>
        <strain evidence="1 2">LS</strain>
        <tissue evidence="1">Full body</tissue>
    </source>
</reference>
<protein>
    <submittedName>
        <fullName evidence="1">Uncharacterized protein</fullName>
    </submittedName>
</protein>
<gene>
    <name evidence="1" type="ORF">FF38_10206</name>
</gene>
<keyword evidence="2" id="KW-1185">Reference proteome</keyword>
<dbReference type="Proteomes" id="UP000037069">
    <property type="component" value="Unassembled WGS sequence"/>
</dbReference>
<comment type="caution">
    <text evidence="1">The sequence shown here is derived from an EMBL/GenBank/DDBJ whole genome shotgun (WGS) entry which is preliminary data.</text>
</comment>
<accession>A0A0L0C5J6</accession>
<organism evidence="1 2">
    <name type="scientific">Lucilia cuprina</name>
    <name type="common">Green bottle fly</name>
    <name type="synonym">Australian sheep blowfly</name>
    <dbReference type="NCBI Taxonomy" id="7375"/>
    <lineage>
        <taxon>Eukaryota</taxon>
        <taxon>Metazoa</taxon>
        <taxon>Ecdysozoa</taxon>
        <taxon>Arthropoda</taxon>
        <taxon>Hexapoda</taxon>
        <taxon>Insecta</taxon>
        <taxon>Pterygota</taxon>
        <taxon>Neoptera</taxon>
        <taxon>Endopterygota</taxon>
        <taxon>Diptera</taxon>
        <taxon>Brachycera</taxon>
        <taxon>Muscomorpha</taxon>
        <taxon>Oestroidea</taxon>
        <taxon>Calliphoridae</taxon>
        <taxon>Luciliinae</taxon>
        <taxon>Lucilia</taxon>
    </lineage>
</organism>
<name>A0A0L0C5J6_LUCCU</name>
<evidence type="ECO:0000313" key="2">
    <source>
        <dbReference type="Proteomes" id="UP000037069"/>
    </source>
</evidence>
<proteinExistence type="predicted"/>
<dbReference type="EMBL" id="JRES01000866">
    <property type="protein sequence ID" value="KNC27668.1"/>
    <property type="molecule type" value="Genomic_DNA"/>
</dbReference>
<sequence>MSKSIQPASQPASHHHEHHACPPMNDWDVSSLSRTVCRDFKLVISFHSSDIPWNDLTWGRIRKPHNQILRVASYPQDNVSWLRLLQVIPRACGLNPNKQEEDRMNMLVVLLLLVHSHTVFSDNAVTADEDDYYDDDYIVLFLLMLLNSGNKHQELTATNREEVNENKEKTHKP</sequence>
<dbReference type="AlphaFoldDB" id="A0A0L0C5J6"/>
<evidence type="ECO:0000313" key="1">
    <source>
        <dbReference type="EMBL" id="KNC27668.1"/>
    </source>
</evidence>